<reference evidence="8 9" key="1">
    <citation type="submission" date="2018-06" db="EMBL/GenBank/DDBJ databases">
        <title>Complete Genome Sequence of Desulfobacter hydrogenophilus (DSM3380).</title>
        <authorList>
            <person name="Marietou A."/>
            <person name="Schreiber L."/>
            <person name="Marshall I."/>
            <person name="Jorgensen B."/>
        </authorList>
    </citation>
    <scope>NUCLEOTIDE SEQUENCE [LARGE SCALE GENOMIC DNA]</scope>
    <source>
        <strain evidence="8 9">DSM 3380</strain>
    </source>
</reference>
<dbReference type="InterPro" id="IPR010445">
    <property type="entry name" value="LapA_dom"/>
</dbReference>
<dbReference type="GO" id="GO:0005886">
    <property type="term" value="C:plasma membrane"/>
    <property type="evidence" value="ECO:0007669"/>
    <property type="project" value="InterPro"/>
</dbReference>
<evidence type="ECO:0000313" key="7">
    <source>
        <dbReference type="EMBL" id="QBH11746.1"/>
    </source>
</evidence>
<evidence type="ECO:0000256" key="5">
    <source>
        <dbReference type="SAM" id="Phobius"/>
    </source>
</evidence>
<keyword evidence="2 5" id="KW-0812">Transmembrane</keyword>
<evidence type="ECO:0000259" key="6">
    <source>
        <dbReference type="Pfam" id="PF06305"/>
    </source>
</evidence>
<dbReference type="AlphaFoldDB" id="A0A328FIY5"/>
<sequence length="69" mass="7825">MLQKIKLISGLILVTITLVIFFQNTQAVETHFLFWTMTMPRALLLVITMLIGIFVGMLIAFALSGKKRQ</sequence>
<keyword evidence="4 5" id="KW-0472">Membrane</keyword>
<proteinExistence type="predicted"/>
<keyword evidence="1" id="KW-1003">Cell membrane</keyword>
<dbReference type="RefSeq" id="WP_111954732.1">
    <property type="nucleotide sequence ID" value="NZ_CP036313.1"/>
</dbReference>
<dbReference type="Proteomes" id="UP000293902">
    <property type="component" value="Chromosome"/>
</dbReference>
<gene>
    <name evidence="8" type="ORF">DO021_06045</name>
    <name evidence="7" type="ORF">EYB58_01675</name>
</gene>
<name>A0A328FIY5_9BACT</name>
<organism evidence="8 9">
    <name type="scientific">Desulfobacter hydrogenophilus</name>
    <dbReference type="NCBI Taxonomy" id="2291"/>
    <lineage>
        <taxon>Bacteria</taxon>
        <taxon>Pseudomonadati</taxon>
        <taxon>Thermodesulfobacteriota</taxon>
        <taxon>Desulfobacteria</taxon>
        <taxon>Desulfobacterales</taxon>
        <taxon>Desulfobacteraceae</taxon>
        <taxon>Desulfobacter</taxon>
    </lineage>
</organism>
<evidence type="ECO:0000256" key="2">
    <source>
        <dbReference type="ARBA" id="ARBA00022692"/>
    </source>
</evidence>
<keyword evidence="3 5" id="KW-1133">Transmembrane helix</keyword>
<evidence type="ECO:0000256" key="4">
    <source>
        <dbReference type="ARBA" id="ARBA00023136"/>
    </source>
</evidence>
<dbReference type="EMBL" id="QLNI01000009">
    <property type="protein sequence ID" value="RAM02957.1"/>
    <property type="molecule type" value="Genomic_DNA"/>
</dbReference>
<dbReference type="Proteomes" id="UP000248798">
    <property type="component" value="Unassembled WGS sequence"/>
</dbReference>
<evidence type="ECO:0000256" key="3">
    <source>
        <dbReference type="ARBA" id="ARBA00022989"/>
    </source>
</evidence>
<evidence type="ECO:0000313" key="10">
    <source>
        <dbReference type="Proteomes" id="UP000293902"/>
    </source>
</evidence>
<feature type="transmembrane region" description="Helical" evidence="5">
    <location>
        <begin position="43"/>
        <end position="63"/>
    </location>
</feature>
<keyword evidence="10" id="KW-1185">Reference proteome</keyword>
<dbReference type="EMBL" id="CP036313">
    <property type="protein sequence ID" value="QBH11746.1"/>
    <property type="molecule type" value="Genomic_DNA"/>
</dbReference>
<dbReference type="OrthoDB" id="9814491at2"/>
<reference evidence="7 10" key="2">
    <citation type="submission" date="2019-02" db="EMBL/GenBank/DDBJ databases">
        <title>Complete genome sequence of Desulfobacter hydrogenophilus AcRS1.</title>
        <authorList>
            <person name="Marietou A."/>
            <person name="Lund M.B."/>
            <person name="Marshall I.P.G."/>
            <person name="Schreiber L."/>
            <person name="Jorgensen B."/>
        </authorList>
    </citation>
    <scope>NUCLEOTIDE SEQUENCE [LARGE SCALE GENOMIC DNA]</scope>
    <source>
        <strain evidence="7 10">AcRS1</strain>
    </source>
</reference>
<feature type="domain" description="Lipopolysaccharide assembly protein A" evidence="6">
    <location>
        <begin position="23"/>
        <end position="63"/>
    </location>
</feature>
<evidence type="ECO:0000313" key="9">
    <source>
        <dbReference type="Proteomes" id="UP000248798"/>
    </source>
</evidence>
<accession>A0A328FIY5</accession>
<protein>
    <submittedName>
        <fullName evidence="8">LapA family protein</fullName>
    </submittedName>
</protein>
<dbReference type="Pfam" id="PF06305">
    <property type="entry name" value="LapA_dom"/>
    <property type="match status" value="1"/>
</dbReference>
<evidence type="ECO:0000256" key="1">
    <source>
        <dbReference type="ARBA" id="ARBA00022475"/>
    </source>
</evidence>
<evidence type="ECO:0000313" key="8">
    <source>
        <dbReference type="EMBL" id="RAM02957.1"/>
    </source>
</evidence>